<reference evidence="1" key="1">
    <citation type="submission" date="2018-05" db="EMBL/GenBank/DDBJ databases">
        <title>Draft genome of Mucuna pruriens seed.</title>
        <authorList>
            <person name="Nnadi N.E."/>
            <person name="Vos R."/>
            <person name="Hasami M.H."/>
            <person name="Devisetty U.K."/>
            <person name="Aguiy J.C."/>
        </authorList>
    </citation>
    <scope>NUCLEOTIDE SEQUENCE [LARGE SCALE GENOMIC DNA]</scope>
    <source>
        <strain evidence="1">JCA_2017</strain>
    </source>
</reference>
<organism evidence="1 2">
    <name type="scientific">Mucuna pruriens</name>
    <name type="common">Velvet bean</name>
    <name type="synonym">Dolichos pruriens</name>
    <dbReference type="NCBI Taxonomy" id="157652"/>
    <lineage>
        <taxon>Eukaryota</taxon>
        <taxon>Viridiplantae</taxon>
        <taxon>Streptophyta</taxon>
        <taxon>Embryophyta</taxon>
        <taxon>Tracheophyta</taxon>
        <taxon>Spermatophyta</taxon>
        <taxon>Magnoliopsida</taxon>
        <taxon>eudicotyledons</taxon>
        <taxon>Gunneridae</taxon>
        <taxon>Pentapetalae</taxon>
        <taxon>rosids</taxon>
        <taxon>fabids</taxon>
        <taxon>Fabales</taxon>
        <taxon>Fabaceae</taxon>
        <taxon>Papilionoideae</taxon>
        <taxon>50 kb inversion clade</taxon>
        <taxon>NPAAA clade</taxon>
        <taxon>indigoferoid/millettioid clade</taxon>
        <taxon>Phaseoleae</taxon>
        <taxon>Mucuna</taxon>
    </lineage>
</organism>
<gene>
    <name evidence="1" type="ORF">CR513_35341</name>
</gene>
<dbReference type="AlphaFoldDB" id="A0A371FZH1"/>
<dbReference type="EMBL" id="QJKJ01007270">
    <property type="protein sequence ID" value="RDX83717.1"/>
    <property type="molecule type" value="Genomic_DNA"/>
</dbReference>
<keyword evidence="2" id="KW-1185">Reference proteome</keyword>
<feature type="non-terminal residue" evidence="1">
    <location>
        <position position="1"/>
    </location>
</feature>
<evidence type="ECO:0000313" key="1">
    <source>
        <dbReference type="EMBL" id="RDX83717.1"/>
    </source>
</evidence>
<sequence length="128" mass="15128">MGISWSNINTNRNRNININRRRRRRKEEEETLTFTLHLCRKVTLLLQLTLVLLPPLFSIYPNEGGSGTLLHLDPNNPDHHLISFHFDALYDGRLSHFSLFFNNYFRSSFDPNFHSYSFYGVELQTLID</sequence>
<evidence type="ECO:0000313" key="2">
    <source>
        <dbReference type="Proteomes" id="UP000257109"/>
    </source>
</evidence>
<accession>A0A371FZH1</accession>
<comment type="caution">
    <text evidence="1">The sequence shown here is derived from an EMBL/GenBank/DDBJ whole genome shotgun (WGS) entry which is preliminary data.</text>
</comment>
<protein>
    <submittedName>
        <fullName evidence="1">Uncharacterized protein</fullName>
    </submittedName>
</protein>
<name>A0A371FZH1_MUCPR</name>
<dbReference type="Proteomes" id="UP000257109">
    <property type="component" value="Unassembled WGS sequence"/>
</dbReference>
<proteinExistence type="predicted"/>